<evidence type="ECO:0000313" key="1">
    <source>
        <dbReference type="EMBL" id="QHJ10570.1"/>
    </source>
</evidence>
<dbReference type="PANTHER" id="PTHR48098">
    <property type="entry name" value="ENTEROCHELIN ESTERASE-RELATED"/>
    <property type="match status" value="1"/>
</dbReference>
<dbReference type="KEGG" id="pmes:FX988_00784"/>
<dbReference type="InterPro" id="IPR050583">
    <property type="entry name" value="Mycobacterial_A85_antigen"/>
</dbReference>
<dbReference type="AlphaFoldDB" id="A0A857JHB2"/>
<dbReference type="InterPro" id="IPR029058">
    <property type="entry name" value="AB_hydrolase_fold"/>
</dbReference>
<evidence type="ECO:0000313" key="2">
    <source>
        <dbReference type="Proteomes" id="UP000464524"/>
    </source>
</evidence>
<dbReference type="OrthoDB" id="9784036at2"/>
<proteinExistence type="predicted"/>
<organism evidence="1 2">
    <name type="scientific">Paraglaciecola mesophila</name>
    <dbReference type="NCBI Taxonomy" id="197222"/>
    <lineage>
        <taxon>Bacteria</taxon>
        <taxon>Pseudomonadati</taxon>
        <taxon>Pseudomonadota</taxon>
        <taxon>Gammaproteobacteria</taxon>
        <taxon>Alteromonadales</taxon>
        <taxon>Alteromonadaceae</taxon>
        <taxon>Paraglaciecola</taxon>
    </lineage>
</organism>
<accession>A0A857JHB2</accession>
<name>A0A857JHB2_9ALTE</name>
<gene>
    <name evidence="1" type="ORF">FX988_00784</name>
</gene>
<dbReference type="SUPFAM" id="SSF53474">
    <property type="entry name" value="alpha/beta-Hydrolases"/>
    <property type="match status" value="1"/>
</dbReference>
<dbReference type="Pfam" id="PF00756">
    <property type="entry name" value="Esterase"/>
    <property type="match status" value="1"/>
</dbReference>
<sequence>MRHWEQVLNRLLVPVFGMGLVLFGLVGCDQVTQRTPTATDNVSVLPYPFLIPELERQRTVRLYLPPNYENESQSYPVIYMHDGQNLFDEASAHAHEWNVDESLNALAKATGRKFIVVAIDNGGEFRMNELSPWPNKRFGEAQGKAYMALIVDVVKPYIDTNYRTKADANNTAIMGSSMGGLISHYAIHNYPEVFGKAGIFSPSYWYSQDVFSDTQLHRSKDSARLYVLYGSEEGDGMIADTDKMQRLFKGQGHPRENMEFVVVPKGQHNEQLWGSKFTDAIKWLFKIY</sequence>
<dbReference type="RefSeq" id="WP_160178434.1">
    <property type="nucleotide sequence ID" value="NZ_CP047656.1"/>
</dbReference>
<evidence type="ECO:0008006" key="3">
    <source>
        <dbReference type="Google" id="ProtNLM"/>
    </source>
</evidence>
<dbReference type="Proteomes" id="UP000464524">
    <property type="component" value="Chromosome"/>
</dbReference>
<dbReference type="PANTHER" id="PTHR48098:SF6">
    <property type="entry name" value="FERRI-BACILLIBACTIN ESTERASE BESA"/>
    <property type="match status" value="1"/>
</dbReference>
<reference evidence="1 2" key="1">
    <citation type="submission" date="2019-12" db="EMBL/GenBank/DDBJ databases">
        <title>Genome sequencing and assembly of endphytes of Porphyra tenera.</title>
        <authorList>
            <person name="Park J.M."/>
            <person name="Shin R."/>
            <person name="Jo S.H."/>
        </authorList>
    </citation>
    <scope>NUCLEOTIDE SEQUENCE [LARGE SCALE GENOMIC DNA]</scope>
    <source>
        <strain evidence="1 2">GPM4</strain>
    </source>
</reference>
<dbReference type="Gene3D" id="3.40.50.1820">
    <property type="entry name" value="alpha/beta hydrolase"/>
    <property type="match status" value="1"/>
</dbReference>
<dbReference type="PROSITE" id="PS51257">
    <property type="entry name" value="PROKAR_LIPOPROTEIN"/>
    <property type="match status" value="1"/>
</dbReference>
<dbReference type="EMBL" id="CP047656">
    <property type="protein sequence ID" value="QHJ10570.1"/>
    <property type="molecule type" value="Genomic_DNA"/>
</dbReference>
<dbReference type="InterPro" id="IPR000801">
    <property type="entry name" value="Esterase-like"/>
</dbReference>
<protein>
    <recommendedName>
        <fullName evidence="3">Esterase</fullName>
    </recommendedName>
</protein>
<keyword evidence="2" id="KW-1185">Reference proteome</keyword>